<dbReference type="InterPro" id="IPR002611">
    <property type="entry name" value="IstB_ATP-bd"/>
</dbReference>
<evidence type="ECO:0000313" key="3">
    <source>
        <dbReference type="EMBL" id="API55301.1"/>
    </source>
</evidence>
<sequence>MDRLLHHSTVITIRGDSYRLREKRRSGARDKRNSKSMKGVSSSFRLRGQIFTSLDRAIGARTYG</sequence>
<geneLocation type="plasmid" evidence="3">
    <name>unnamed1</name>
</geneLocation>
<reference evidence="3 4" key="1">
    <citation type="submission" date="2016-11" db="EMBL/GenBank/DDBJ databases">
        <title>Rhizobium leguminosarum bv. viciae strain Vaf12 isolated from Vavilovia formosa root nodules from Russia, Dagestan.</title>
        <authorList>
            <person name="Kimeklis A."/>
        </authorList>
    </citation>
    <scope>NUCLEOTIDE SEQUENCE [LARGE SCALE GENOMIC DNA]</scope>
    <source>
        <strain evidence="3 4">Vaf-108</strain>
        <plasmid evidence="4">Plasmid unnamed1</plasmid>
    </source>
</reference>
<feature type="domain" description="IstB-like ATP-binding" evidence="2">
    <location>
        <begin position="1"/>
        <end position="26"/>
    </location>
</feature>
<dbReference type="Pfam" id="PF01695">
    <property type="entry name" value="IstB_IS21"/>
    <property type="match status" value="1"/>
</dbReference>
<dbReference type="AlphaFoldDB" id="A0A1L3ZI76"/>
<dbReference type="EMBL" id="CP018229">
    <property type="protein sequence ID" value="API55301.1"/>
    <property type="molecule type" value="Genomic_DNA"/>
</dbReference>
<evidence type="ECO:0000256" key="1">
    <source>
        <dbReference type="SAM" id="MobiDB-lite"/>
    </source>
</evidence>
<feature type="compositionally biased region" description="Basic and acidic residues" evidence="1">
    <location>
        <begin position="21"/>
        <end position="33"/>
    </location>
</feature>
<organism evidence="3 4">
    <name type="scientific">Rhizobium leguminosarum</name>
    <dbReference type="NCBI Taxonomy" id="384"/>
    <lineage>
        <taxon>Bacteria</taxon>
        <taxon>Pseudomonadati</taxon>
        <taxon>Pseudomonadota</taxon>
        <taxon>Alphaproteobacteria</taxon>
        <taxon>Hyphomicrobiales</taxon>
        <taxon>Rhizobiaceae</taxon>
        <taxon>Rhizobium/Agrobacterium group</taxon>
        <taxon>Rhizobium</taxon>
    </lineage>
</organism>
<evidence type="ECO:0000313" key="4">
    <source>
        <dbReference type="Proteomes" id="UP000183050"/>
    </source>
</evidence>
<gene>
    <name evidence="3" type="ORF">BMW22_27590</name>
</gene>
<evidence type="ECO:0000259" key="2">
    <source>
        <dbReference type="Pfam" id="PF01695"/>
    </source>
</evidence>
<dbReference type="GO" id="GO:0005524">
    <property type="term" value="F:ATP binding"/>
    <property type="evidence" value="ECO:0007669"/>
    <property type="project" value="InterPro"/>
</dbReference>
<protein>
    <recommendedName>
        <fullName evidence="2">IstB-like ATP-binding domain-containing protein</fullName>
    </recommendedName>
</protein>
<feature type="region of interest" description="Disordered" evidence="1">
    <location>
        <begin position="21"/>
        <end position="41"/>
    </location>
</feature>
<keyword evidence="3" id="KW-0614">Plasmid</keyword>
<accession>A0A1L3ZI76</accession>
<dbReference type="Proteomes" id="UP000183050">
    <property type="component" value="Plasmid unnamed1"/>
</dbReference>
<proteinExistence type="predicted"/>
<name>A0A1L3ZI76_RHILE</name>